<dbReference type="EMBL" id="GISG01201953">
    <property type="protein sequence ID" value="MBA4658814.1"/>
    <property type="molecule type" value="Transcribed_RNA"/>
</dbReference>
<reference evidence="1" key="1">
    <citation type="journal article" date="2013" name="J. Plant Res.">
        <title>Effect of fungi and light on seed germination of three Opuntia species from semiarid lands of central Mexico.</title>
        <authorList>
            <person name="Delgado-Sanchez P."/>
            <person name="Jimenez-Bremont J.F."/>
            <person name="Guerrero-Gonzalez Mde L."/>
            <person name="Flores J."/>
        </authorList>
    </citation>
    <scope>NUCLEOTIDE SEQUENCE</scope>
    <source>
        <tissue evidence="1">Cladode</tissue>
    </source>
</reference>
<evidence type="ECO:0000313" key="1">
    <source>
        <dbReference type="EMBL" id="MBA4658815.1"/>
    </source>
</evidence>
<name>A0A7C9A7E2_OPUST</name>
<proteinExistence type="predicted"/>
<reference evidence="1" key="2">
    <citation type="submission" date="2020-07" db="EMBL/GenBank/DDBJ databases">
        <authorList>
            <person name="Vera ALvarez R."/>
            <person name="Arias-Moreno D.M."/>
            <person name="Jimenez-Jacinto V."/>
            <person name="Jimenez-Bremont J.F."/>
            <person name="Swaminathan K."/>
            <person name="Moose S.P."/>
            <person name="Guerrero-Gonzalez M.L."/>
            <person name="Marino-Ramirez L."/>
            <person name="Landsman D."/>
            <person name="Rodriguez-Kessler M."/>
            <person name="Delgado-Sanchez P."/>
        </authorList>
    </citation>
    <scope>NUCLEOTIDE SEQUENCE</scope>
    <source>
        <tissue evidence="1">Cladode</tissue>
    </source>
</reference>
<sequence length="120" mass="13325">MAFLGIICETMNHKAMDEKNGSLVVNRAHNQIGIDLNSCENDFEMKIDGNYQRNGEPDANTLQNELAINGGIEMGLSTSQATHERRIEGLTGRWGLVSGKAVNVCIHVMFLNLDMSLERF</sequence>
<organism evidence="1">
    <name type="scientific">Opuntia streptacantha</name>
    <name type="common">Prickly pear cactus</name>
    <name type="synonym">Opuntia cardona</name>
    <dbReference type="NCBI Taxonomy" id="393608"/>
    <lineage>
        <taxon>Eukaryota</taxon>
        <taxon>Viridiplantae</taxon>
        <taxon>Streptophyta</taxon>
        <taxon>Embryophyta</taxon>
        <taxon>Tracheophyta</taxon>
        <taxon>Spermatophyta</taxon>
        <taxon>Magnoliopsida</taxon>
        <taxon>eudicotyledons</taxon>
        <taxon>Gunneridae</taxon>
        <taxon>Pentapetalae</taxon>
        <taxon>Caryophyllales</taxon>
        <taxon>Cactineae</taxon>
        <taxon>Cactaceae</taxon>
        <taxon>Opuntioideae</taxon>
        <taxon>Opuntia</taxon>
    </lineage>
</organism>
<accession>A0A7C9A7E2</accession>
<dbReference type="EMBL" id="GISG01201954">
    <property type="protein sequence ID" value="MBA4658815.1"/>
    <property type="molecule type" value="Transcribed_RNA"/>
</dbReference>
<dbReference type="AlphaFoldDB" id="A0A7C9A7E2"/>
<protein>
    <submittedName>
        <fullName evidence="1">Uncharacterized protein</fullName>
    </submittedName>
</protein>
<dbReference type="EMBL" id="GISG01201952">
    <property type="protein sequence ID" value="MBA4658813.1"/>
    <property type="molecule type" value="Transcribed_RNA"/>
</dbReference>